<reference evidence="2 3" key="1">
    <citation type="submission" date="2016-10" db="EMBL/GenBank/DDBJ databases">
        <title>Draft genome sequence of Coniochaeta ligniaria NRRL30616, a lignocellulolytic fungus for bioabatement of inhibitors in plant biomass hydrolysates.</title>
        <authorList>
            <consortium name="DOE Joint Genome Institute"/>
            <person name="Jimenez D.J."/>
            <person name="Hector R.E."/>
            <person name="Riley R."/>
            <person name="Sun H."/>
            <person name="Grigoriev I.V."/>
            <person name="Van Elsas J.D."/>
            <person name="Nichols N.N."/>
        </authorList>
    </citation>
    <scope>NUCLEOTIDE SEQUENCE [LARGE SCALE GENOMIC DNA]</scope>
    <source>
        <strain evidence="2 3">NRRL 30616</strain>
    </source>
</reference>
<gene>
    <name evidence="2" type="ORF">CONLIGDRAFT_107627</name>
</gene>
<evidence type="ECO:0000313" key="3">
    <source>
        <dbReference type="Proteomes" id="UP000182658"/>
    </source>
</evidence>
<protein>
    <submittedName>
        <fullName evidence="2">Uncharacterized protein</fullName>
    </submittedName>
</protein>
<dbReference type="AlphaFoldDB" id="A0A1J7J4Y2"/>
<dbReference type="InParanoid" id="A0A1J7J4Y2"/>
<evidence type="ECO:0000313" key="2">
    <source>
        <dbReference type="EMBL" id="OIW24196.1"/>
    </source>
</evidence>
<proteinExistence type="predicted"/>
<name>A0A1J7J4Y2_9PEZI</name>
<sequence length="150" mass="16623">MPHSTANDLLSRTLQNIRTLHSRYSHPSPPISVSSNTLPILQTRRSAPQFPPNTSHNAIETASAKHEIRLRLAPQSLLLLYFGAMGQAGGPWWIPAIWQASGQSRVSLLNNINLAVFPITVPLPDAQHCRTSTKQQRPPRRSQRDIGARA</sequence>
<feature type="region of interest" description="Disordered" evidence="1">
    <location>
        <begin position="127"/>
        <end position="150"/>
    </location>
</feature>
<keyword evidence="3" id="KW-1185">Reference proteome</keyword>
<evidence type="ECO:0000256" key="1">
    <source>
        <dbReference type="SAM" id="MobiDB-lite"/>
    </source>
</evidence>
<dbReference type="EMBL" id="KV875104">
    <property type="protein sequence ID" value="OIW24196.1"/>
    <property type="molecule type" value="Genomic_DNA"/>
</dbReference>
<dbReference type="Proteomes" id="UP000182658">
    <property type="component" value="Unassembled WGS sequence"/>
</dbReference>
<organism evidence="2 3">
    <name type="scientific">Coniochaeta ligniaria NRRL 30616</name>
    <dbReference type="NCBI Taxonomy" id="1408157"/>
    <lineage>
        <taxon>Eukaryota</taxon>
        <taxon>Fungi</taxon>
        <taxon>Dikarya</taxon>
        <taxon>Ascomycota</taxon>
        <taxon>Pezizomycotina</taxon>
        <taxon>Sordariomycetes</taxon>
        <taxon>Sordariomycetidae</taxon>
        <taxon>Coniochaetales</taxon>
        <taxon>Coniochaetaceae</taxon>
        <taxon>Coniochaeta</taxon>
    </lineage>
</organism>
<accession>A0A1J7J4Y2</accession>